<sequence length="331" mass="38381">MEDPDKKLEQKSDGKPRKVRFKISSSYSGRVLKQVFEDGQELESPKEEYPHSFLQESLEPVDGVYGSGDAPKPRPYSPKLTAQRISVFREGSAYTLAGSQPFFNDYKANDHKSAPIIDFGKIIIYTNNLKIIRTPMDKREFMRKMMRKEDEAEEESLMRKGDIYRDRNDGPLPEAKGTFPHNRYPQYPNPMDKNVISVKIVEEKRDVSTGIIYRKRIAVCQNVVPEMLRKVNILKVPNIQLEEESWFDPQERNMAIRSHCLTWTQYASMKEESVFRESVENPNWTEFIQKGKISITGVGFLNCVLETFASTFLRQGAQKVSLFFTLNQHQF</sequence>
<reference evidence="3" key="1">
    <citation type="submission" date="2025-08" db="UniProtKB">
        <authorList>
            <consortium name="Ensembl"/>
        </authorList>
    </citation>
    <scope>IDENTIFICATION</scope>
</reference>
<accession>A0A8D0Q348</accession>
<dbReference type="AlphaFoldDB" id="A0A8D0Q348"/>
<evidence type="ECO:0000259" key="2">
    <source>
        <dbReference type="PROSITE" id="PS50904"/>
    </source>
</evidence>
<dbReference type="Ensembl" id="ENSSSCT00015103348.1">
    <property type="protein sequence ID" value="ENSSSCP00015043044.1"/>
    <property type="gene ID" value="ENSSSCG00015076480.1"/>
</dbReference>
<organism evidence="3 4">
    <name type="scientific">Sus scrofa</name>
    <name type="common">Pig</name>
    <dbReference type="NCBI Taxonomy" id="9823"/>
    <lineage>
        <taxon>Eukaryota</taxon>
        <taxon>Metazoa</taxon>
        <taxon>Chordata</taxon>
        <taxon>Craniata</taxon>
        <taxon>Vertebrata</taxon>
        <taxon>Euteleostomi</taxon>
        <taxon>Mammalia</taxon>
        <taxon>Eutheria</taxon>
        <taxon>Laurasiatheria</taxon>
        <taxon>Artiodactyla</taxon>
        <taxon>Suina</taxon>
        <taxon>Suidae</taxon>
        <taxon>Sus</taxon>
    </lineage>
</organism>
<dbReference type="PROSITE" id="PS50904">
    <property type="entry name" value="PRELI_MSF1"/>
    <property type="match status" value="1"/>
</dbReference>
<name>A0A8D0Q348_PIG</name>
<evidence type="ECO:0000313" key="3">
    <source>
        <dbReference type="Ensembl" id="ENSSSCP00015043044.1"/>
    </source>
</evidence>
<dbReference type="InterPro" id="IPR033023">
    <property type="entry name" value="GRXCR2"/>
</dbReference>
<protein>
    <submittedName>
        <fullName evidence="3">PRELI domain containing 2</fullName>
    </submittedName>
</protein>
<dbReference type="GO" id="GO:0007605">
    <property type="term" value="P:sensory perception of sound"/>
    <property type="evidence" value="ECO:0007669"/>
    <property type="project" value="InterPro"/>
</dbReference>
<dbReference type="Pfam" id="PF04707">
    <property type="entry name" value="PRELI"/>
    <property type="match status" value="1"/>
</dbReference>
<dbReference type="InterPro" id="IPR006797">
    <property type="entry name" value="PRELI/MSF1_dom"/>
</dbReference>
<feature type="domain" description="PRELI/MSF1" evidence="2">
    <location>
        <begin position="161"/>
        <end position="331"/>
    </location>
</feature>
<feature type="region of interest" description="Disordered" evidence="1">
    <location>
        <begin position="163"/>
        <end position="186"/>
    </location>
</feature>
<evidence type="ECO:0000313" key="4">
    <source>
        <dbReference type="Proteomes" id="UP000694726"/>
    </source>
</evidence>
<dbReference type="Proteomes" id="UP000694726">
    <property type="component" value="Unplaced"/>
</dbReference>
<dbReference type="PANTHER" id="PTHR46926">
    <property type="entry name" value="GLUTAREDOXIN DOMAIN-CONTAINING CYSTEINE-RICH PROTEIN 2"/>
    <property type="match status" value="1"/>
</dbReference>
<evidence type="ECO:0000256" key="1">
    <source>
        <dbReference type="SAM" id="MobiDB-lite"/>
    </source>
</evidence>
<gene>
    <name evidence="3" type="primary">PRELID2</name>
</gene>
<proteinExistence type="predicted"/>
<dbReference type="PANTHER" id="PTHR46926:SF1">
    <property type="entry name" value="GLUTAREDOXIN DOMAIN-CONTAINING CYSTEINE-RICH PROTEIN 2"/>
    <property type="match status" value="1"/>
</dbReference>